<dbReference type="AlphaFoldDB" id="A0A809SII8"/>
<name>A0A809SII8_9BACT</name>
<evidence type="ECO:0000313" key="2">
    <source>
        <dbReference type="Proteomes" id="UP000464317"/>
    </source>
</evidence>
<dbReference type="RefSeq" id="WP_197737040.1">
    <property type="nucleotide sequence ID" value="NZ_AP022325.1"/>
</dbReference>
<keyword evidence="2" id="KW-1185">Reference proteome</keyword>
<evidence type="ECO:0000313" key="1">
    <source>
        <dbReference type="EMBL" id="BBU47953.1"/>
    </source>
</evidence>
<protein>
    <submittedName>
        <fullName evidence="1">Uncharacterized protein</fullName>
    </submittedName>
</protein>
<proteinExistence type="predicted"/>
<accession>A0A809SII8</accession>
<dbReference type="Proteomes" id="UP000464317">
    <property type="component" value="Chromosome"/>
</dbReference>
<dbReference type="EMBL" id="AP022325">
    <property type="protein sequence ID" value="BBU47953.1"/>
    <property type="molecule type" value="Genomic_DNA"/>
</dbReference>
<organism evidence="1 2">
    <name type="scientific">Mycoplasmopsis felis</name>
    <dbReference type="NCBI Taxonomy" id="33923"/>
    <lineage>
        <taxon>Bacteria</taxon>
        <taxon>Bacillati</taxon>
        <taxon>Mycoplasmatota</taxon>
        <taxon>Mycoplasmoidales</taxon>
        <taxon>Metamycoplasmataceae</taxon>
        <taxon>Mycoplasmopsis</taxon>
    </lineage>
</organism>
<sequence>MLNVFLKYGPKIIQIQQTKLLIDINTKKENPFKKYLDVFTVSTAKNRECGKKWIYEKQADYYLSSTFYKENKVVKKFEDVKYGSGIAIKINTTNIKEKKQNS</sequence>
<reference evidence="1 2" key="1">
    <citation type="submission" date="2020-01" db="EMBL/GenBank/DDBJ databases">
        <title>Complete genome sequence of Mycoplasma felis strain Myco-2.</title>
        <authorList>
            <person name="Kinoshita Y."/>
            <person name="Niwa H."/>
            <person name="Uchida-Fujii E."/>
            <person name="Nukada T."/>
        </authorList>
    </citation>
    <scope>NUCLEOTIDE SEQUENCE [LARGE SCALE GENOMIC DNA]</scope>
    <source>
        <strain evidence="1 2">Myco-2</strain>
    </source>
</reference>
<dbReference type="KEGG" id="mfel:JPM2_6460"/>
<gene>
    <name evidence="1" type="ORF">JPM2_6460</name>
</gene>